<dbReference type="EMBL" id="EAAA01002200">
    <property type="status" value="NOT_ANNOTATED_CDS"/>
    <property type="molecule type" value="Genomic_DNA"/>
</dbReference>
<evidence type="ECO:0000313" key="1">
    <source>
        <dbReference type="Ensembl" id="ENSCINP00000034656.1"/>
    </source>
</evidence>
<organism evidence="1 2">
    <name type="scientific">Ciona intestinalis</name>
    <name type="common">Transparent sea squirt</name>
    <name type="synonym">Ascidia intestinalis</name>
    <dbReference type="NCBI Taxonomy" id="7719"/>
    <lineage>
        <taxon>Eukaryota</taxon>
        <taxon>Metazoa</taxon>
        <taxon>Chordata</taxon>
        <taxon>Tunicata</taxon>
        <taxon>Ascidiacea</taxon>
        <taxon>Phlebobranchia</taxon>
        <taxon>Cionidae</taxon>
        <taxon>Ciona</taxon>
    </lineage>
</organism>
<dbReference type="InParanoid" id="H2XYC2"/>
<accession>H2XYC2</accession>
<sequence>MRHQIYNSGHGQPRSNMYECKETCYFEHYVTNQLYHCKCKFHLQRDHQ</sequence>
<dbReference type="Ensembl" id="ENSCINT00000036615.1">
    <property type="protein sequence ID" value="ENSCINP00000034656.1"/>
    <property type="gene ID" value="ENSCING00000022453.1"/>
</dbReference>
<reference evidence="1" key="2">
    <citation type="journal article" date="2008" name="Genome Biol.">
        <title>Improved genome assembly and evidence-based global gene model set for the chordate Ciona intestinalis: new insight into intron and operon populations.</title>
        <authorList>
            <person name="Satou Y."/>
            <person name="Mineta K."/>
            <person name="Ogasawara M."/>
            <person name="Sasakura Y."/>
            <person name="Shoguchi E."/>
            <person name="Ueno K."/>
            <person name="Yamada L."/>
            <person name="Matsumoto J."/>
            <person name="Wasserscheid J."/>
            <person name="Dewar K."/>
            <person name="Wiley G.B."/>
            <person name="Macmil S.L."/>
            <person name="Roe B.A."/>
            <person name="Zeller R.W."/>
            <person name="Hastings K.E."/>
            <person name="Lemaire P."/>
            <person name="Lindquist E."/>
            <person name="Endo T."/>
            <person name="Hotta K."/>
            <person name="Inaba K."/>
        </authorList>
    </citation>
    <scope>NUCLEOTIDE SEQUENCE [LARGE SCALE GENOMIC DNA]</scope>
    <source>
        <strain evidence="1">wild type</strain>
    </source>
</reference>
<dbReference type="Proteomes" id="UP000008144">
    <property type="component" value="Chromosome 5"/>
</dbReference>
<name>H2XYC2_CIOIN</name>
<dbReference type="HOGENOM" id="CLU_3159690_0_0_1"/>
<dbReference type="AlphaFoldDB" id="H2XYC2"/>
<reference evidence="1" key="4">
    <citation type="submission" date="2025-09" db="UniProtKB">
        <authorList>
            <consortium name="Ensembl"/>
        </authorList>
    </citation>
    <scope>IDENTIFICATION</scope>
</reference>
<keyword evidence="2" id="KW-1185">Reference proteome</keyword>
<reference evidence="2" key="1">
    <citation type="journal article" date="2002" name="Science">
        <title>The draft genome of Ciona intestinalis: insights into chordate and vertebrate origins.</title>
        <authorList>
            <person name="Dehal P."/>
            <person name="Satou Y."/>
            <person name="Campbell R.K."/>
            <person name="Chapman J."/>
            <person name="Degnan B."/>
            <person name="De Tomaso A."/>
            <person name="Davidson B."/>
            <person name="Di Gregorio A."/>
            <person name="Gelpke M."/>
            <person name="Goodstein D.M."/>
            <person name="Harafuji N."/>
            <person name="Hastings K.E."/>
            <person name="Ho I."/>
            <person name="Hotta K."/>
            <person name="Huang W."/>
            <person name="Kawashima T."/>
            <person name="Lemaire P."/>
            <person name="Martinez D."/>
            <person name="Meinertzhagen I.A."/>
            <person name="Necula S."/>
            <person name="Nonaka M."/>
            <person name="Putnam N."/>
            <person name="Rash S."/>
            <person name="Saiga H."/>
            <person name="Satake M."/>
            <person name="Terry A."/>
            <person name="Yamada L."/>
            <person name="Wang H.G."/>
            <person name="Awazu S."/>
            <person name="Azumi K."/>
            <person name="Boore J."/>
            <person name="Branno M."/>
            <person name="Chin-Bow S."/>
            <person name="DeSantis R."/>
            <person name="Doyle S."/>
            <person name="Francino P."/>
            <person name="Keys D.N."/>
            <person name="Haga S."/>
            <person name="Hayashi H."/>
            <person name="Hino K."/>
            <person name="Imai K.S."/>
            <person name="Inaba K."/>
            <person name="Kano S."/>
            <person name="Kobayashi K."/>
            <person name="Kobayashi M."/>
            <person name="Lee B.I."/>
            <person name="Makabe K.W."/>
            <person name="Manohar C."/>
            <person name="Matassi G."/>
            <person name="Medina M."/>
            <person name="Mochizuki Y."/>
            <person name="Mount S."/>
            <person name="Morishita T."/>
            <person name="Miura S."/>
            <person name="Nakayama A."/>
            <person name="Nishizaka S."/>
            <person name="Nomoto H."/>
            <person name="Ohta F."/>
            <person name="Oishi K."/>
            <person name="Rigoutsos I."/>
            <person name="Sano M."/>
            <person name="Sasaki A."/>
            <person name="Sasakura Y."/>
            <person name="Shoguchi E."/>
            <person name="Shin-i T."/>
            <person name="Spagnuolo A."/>
            <person name="Stainier D."/>
            <person name="Suzuki M.M."/>
            <person name="Tassy O."/>
            <person name="Takatori N."/>
            <person name="Tokuoka M."/>
            <person name="Yagi K."/>
            <person name="Yoshizaki F."/>
            <person name="Wada S."/>
            <person name="Zhang C."/>
            <person name="Hyatt P.D."/>
            <person name="Larimer F."/>
            <person name="Detter C."/>
            <person name="Doggett N."/>
            <person name="Glavina T."/>
            <person name="Hawkins T."/>
            <person name="Richardson P."/>
            <person name="Lucas S."/>
            <person name="Kohara Y."/>
            <person name="Levine M."/>
            <person name="Satoh N."/>
            <person name="Rokhsar D.S."/>
        </authorList>
    </citation>
    <scope>NUCLEOTIDE SEQUENCE [LARGE SCALE GENOMIC DNA]</scope>
</reference>
<protein>
    <submittedName>
        <fullName evidence="1">Uncharacterized protein</fullName>
    </submittedName>
</protein>
<evidence type="ECO:0000313" key="2">
    <source>
        <dbReference type="Proteomes" id="UP000008144"/>
    </source>
</evidence>
<reference evidence="1" key="3">
    <citation type="submission" date="2025-08" db="UniProtKB">
        <authorList>
            <consortium name="Ensembl"/>
        </authorList>
    </citation>
    <scope>IDENTIFICATION</scope>
</reference>
<proteinExistence type="predicted"/>